<evidence type="ECO:0000259" key="1">
    <source>
        <dbReference type="Pfam" id="PF00149"/>
    </source>
</evidence>
<gene>
    <name evidence="2" type="ORF">OZSIB_1551</name>
</gene>
<dbReference type="SUPFAM" id="SSF56300">
    <property type="entry name" value="Metallo-dependent phosphatases"/>
    <property type="match status" value="1"/>
</dbReference>
<dbReference type="AlphaFoldDB" id="A0A367ZKL6"/>
<dbReference type="Pfam" id="PF00149">
    <property type="entry name" value="Metallophos"/>
    <property type="match status" value="1"/>
</dbReference>
<accession>A0A367ZKL6</accession>
<dbReference type="EMBL" id="QOQW01000024">
    <property type="protein sequence ID" value="RCK78309.1"/>
    <property type="molecule type" value="Genomic_DNA"/>
</dbReference>
<name>A0A367ZKL6_9BACT</name>
<comment type="caution">
    <text evidence="2">The sequence shown here is derived from an EMBL/GenBank/DDBJ whole genome shotgun (WGS) entry which is preliminary data.</text>
</comment>
<dbReference type="GO" id="GO:0016787">
    <property type="term" value="F:hydrolase activity"/>
    <property type="evidence" value="ECO:0007669"/>
    <property type="project" value="InterPro"/>
</dbReference>
<sequence>MKILYATDLHARPDRYREVLDHARWHRVDAVVTGGDALEWCLDDLAATAACQQAFLRDFLDPHFREYDDAGIHWLGILSSHDLPAIDEAFDALCAAHTHAHHCSRRRIELGGYEFIGFDLVVDYPFPPKSRCRAEDARFRPPPGRGQPVEATPEGWRVVPDWPARLASLPTIEQELAALPRPRDPRRAVYIIHHPPAGLGLATIHSGADIGSPVIRRFLEQLQPRVALHGHIHESPAITGRWQGWLGSTLCLQPGQGDPLQWLLLDLDTLEATWHGPGGPRRLATQR</sequence>
<proteinExistence type="predicted"/>
<dbReference type="InterPro" id="IPR029052">
    <property type="entry name" value="Metallo-depent_PP-like"/>
</dbReference>
<evidence type="ECO:0000313" key="3">
    <source>
        <dbReference type="Proteomes" id="UP000252355"/>
    </source>
</evidence>
<organism evidence="2 3">
    <name type="scientific">Candidatus Ozemobacter sibiricus</name>
    <dbReference type="NCBI Taxonomy" id="2268124"/>
    <lineage>
        <taxon>Bacteria</taxon>
        <taxon>Candidatus Ozemobacteria</taxon>
        <taxon>Candidatus Ozemobacterales</taxon>
        <taxon>Candidatus Ozemobacteraceae</taxon>
        <taxon>Candidatus Ozemobacter</taxon>
    </lineage>
</organism>
<dbReference type="Gene3D" id="3.60.21.10">
    <property type="match status" value="1"/>
</dbReference>
<feature type="domain" description="Calcineurin-like phosphoesterase" evidence="1">
    <location>
        <begin position="1"/>
        <end position="234"/>
    </location>
</feature>
<protein>
    <recommendedName>
        <fullName evidence="1">Calcineurin-like phosphoesterase domain-containing protein</fullName>
    </recommendedName>
</protein>
<dbReference type="Proteomes" id="UP000252355">
    <property type="component" value="Unassembled WGS sequence"/>
</dbReference>
<reference evidence="2 3" key="1">
    <citation type="submission" date="2018-05" db="EMBL/GenBank/DDBJ databases">
        <title>A metagenomic window into the 2 km-deep terrestrial subsurface aquifer revealed taxonomically and functionally diverse microbial community comprising novel uncultured bacterial lineages.</title>
        <authorList>
            <person name="Kadnikov V.V."/>
            <person name="Mardanov A.V."/>
            <person name="Beletsky A.V."/>
            <person name="Banks D."/>
            <person name="Pimenov N.V."/>
            <person name="Frank Y.A."/>
            <person name="Karnachuk O.V."/>
            <person name="Ravin N.V."/>
        </authorList>
    </citation>
    <scope>NUCLEOTIDE SEQUENCE [LARGE SCALE GENOMIC DNA]</scope>
    <source>
        <strain evidence="2">BY5</strain>
    </source>
</reference>
<evidence type="ECO:0000313" key="2">
    <source>
        <dbReference type="EMBL" id="RCK78309.1"/>
    </source>
</evidence>
<dbReference type="InterPro" id="IPR004843">
    <property type="entry name" value="Calcineurin-like_PHP"/>
</dbReference>